<feature type="compositionally biased region" description="Basic and acidic residues" evidence="1">
    <location>
        <begin position="135"/>
        <end position="178"/>
    </location>
</feature>
<dbReference type="KEGG" id="mss:MSU_0821"/>
<keyword evidence="3" id="KW-1185">Reference proteome</keyword>
<proteinExistence type="predicted"/>
<feature type="region of interest" description="Disordered" evidence="1">
    <location>
        <begin position="128"/>
        <end position="178"/>
    </location>
</feature>
<organism evidence="2 3">
    <name type="scientific">Mycoplasma suis (strain Illinois)</name>
    <dbReference type="NCBI Taxonomy" id="768700"/>
    <lineage>
        <taxon>Bacteria</taxon>
        <taxon>Bacillati</taxon>
        <taxon>Mycoplasmatota</taxon>
        <taxon>Mollicutes</taxon>
        <taxon>Mycoplasmataceae</taxon>
        <taxon>Mycoplasma</taxon>
    </lineage>
</organism>
<name>F0QS72_MYCSL</name>
<accession>F0QS72</accession>
<sequence length="274" mass="32647">MLEKYYSIGDRTSKGIMQTEEFISSLIRSNKKEMATKIMLICKEAIKINKLGWEWGQHVKIANKLKQSSNSSEEMGKILEEVIEHSYDVFYKNNRLTRKDLNPRIIRIEDTKKEDEKLMTEKFINYPEEEEEGEKEEKIEEGKVESNEEVREEDLISEKELDYSPESSPEKKEEKVTKTEDLIYEKTTKESSSIDKKLKKLKYDVSQFNDQKEKAIFLFEESLKELKILLYELEIPYKEIKKKTLLGKEKWNEKLLEKLFFYKIKINLIIISKI</sequence>
<dbReference type="AlphaFoldDB" id="F0QS72"/>
<dbReference type="STRING" id="768700.MSU_0821"/>
<evidence type="ECO:0000313" key="2">
    <source>
        <dbReference type="EMBL" id="ADX98342.1"/>
    </source>
</evidence>
<gene>
    <name evidence="2" type="ordered locus">MSU_0821</name>
</gene>
<dbReference type="RefSeq" id="WP_013610161.1">
    <property type="nucleotide sequence ID" value="NC_015155.1"/>
</dbReference>
<evidence type="ECO:0000313" key="3">
    <source>
        <dbReference type="Proteomes" id="UP000007484"/>
    </source>
</evidence>
<protein>
    <submittedName>
        <fullName evidence="2">Uncharacterized protein</fullName>
    </submittedName>
</protein>
<dbReference type="Proteomes" id="UP000007484">
    <property type="component" value="Chromosome"/>
</dbReference>
<dbReference type="EMBL" id="CP002525">
    <property type="protein sequence ID" value="ADX98342.1"/>
    <property type="molecule type" value="Genomic_DNA"/>
</dbReference>
<evidence type="ECO:0000256" key="1">
    <source>
        <dbReference type="SAM" id="MobiDB-lite"/>
    </source>
</evidence>
<dbReference type="HOGENOM" id="CLU_1014979_0_0_14"/>
<reference evidence="2 3" key="1">
    <citation type="journal article" date="2011" name="J. Bacteriol.">
        <title>Complete genome sequences of two hemotropic Mycoplasmas, Mycoplasma haemofelis strain Ohio2 and Mycoplasma suis strain Illinois.</title>
        <authorList>
            <person name="Messick J.B."/>
            <person name="Santos A.P."/>
            <person name="Guimaraes A.M."/>
        </authorList>
    </citation>
    <scope>NUCLEOTIDE SEQUENCE [LARGE SCALE GENOMIC DNA]</scope>
    <source>
        <strain evidence="2 3">Illinois</strain>
    </source>
</reference>